<feature type="region of interest" description="Disordered" evidence="1">
    <location>
        <begin position="127"/>
        <end position="159"/>
    </location>
</feature>
<comment type="caution">
    <text evidence="2">The sequence shown here is derived from an EMBL/GenBank/DDBJ whole genome shotgun (WGS) entry which is preliminary data.</text>
</comment>
<name>A0ABC8QQJ9_9AQUA</name>
<evidence type="ECO:0000313" key="3">
    <source>
        <dbReference type="Proteomes" id="UP001642360"/>
    </source>
</evidence>
<gene>
    <name evidence="2" type="ORF">ILEXP_LOCUS1878</name>
</gene>
<proteinExistence type="predicted"/>
<dbReference type="Proteomes" id="UP001642360">
    <property type="component" value="Unassembled WGS sequence"/>
</dbReference>
<accession>A0ABC8QQJ9</accession>
<protein>
    <submittedName>
        <fullName evidence="2">Uncharacterized protein</fullName>
    </submittedName>
</protein>
<dbReference type="EMBL" id="CAUOFW020000670">
    <property type="protein sequence ID" value="CAK9134956.1"/>
    <property type="molecule type" value="Genomic_DNA"/>
</dbReference>
<keyword evidence="3" id="KW-1185">Reference proteome</keyword>
<sequence length="159" mass="16205">MGQEVIHGGVEIAKGAGDFKAQVRKTFGRANRLPGDFSQLLGGACRRERAREGDGSRAGDALGAIRAFFCQASDEGDVIKRGGMLTGAQDAKVFAPGGISGGGLFVPSDSGDLDVLGDVGGGSGTLGNSRKYASKSSGSFGRLGSVRKWPGNDLNKPSS</sequence>
<dbReference type="AlphaFoldDB" id="A0ABC8QQJ9"/>
<evidence type="ECO:0000313" key="2">
    <source>
        <dbReference type="EMBL" id="CAK9134956.1"/>
    </source>
</evidence>
<evidence type="ECO:0000256" key="1">
    <source>
        <dbReference type="SAM" id="MobiDB-lite"/>
    </source>
</evidence>
<reference evidence="2 3" key="1">
    <citation type="submission" date="2024-02" db="EMBL/GenBank/DDBJ databases">
        <authorList>
            <person name="Vignale AGUSTIN F."/>
            <person name="Sosa J E."/>
            <person name="Modenutti C."/>
        </authorList>
    </citation>
    <scope>NUCLEOTIDE SEQUENCE [LARGE SCALE GENOMIC DNA]</scope>
</reference>
<organism evidence="2 3">
    <name type="scientific">Ilex paraguariensis</name>
    <name type="common">yerba mate</name>
    <dbReference type="NCBI Taxonomy" id="185542"/>
    <lineage>
        <taxon>Eukaryota</taxon>
        <taxon>Viridiplantae</taxon>
        <taxon>Streptophyta</taxon>
        <taxon>Embryophyta</taxon>
        <taxon>Tracheophyta</taxon>
        <taxon>Spermatophyta</taxon>
        <taxon>Magnoliopsida</taxon>
        <taxon>eudicotyledons</taxon>
        <taxon>Gunneridae</taxon>
        <taxon>Pentapetalae</taxon>
        <taxon>asterids</taxon>
        <taxon>campanulids</taxon>
        <taxon>Aquifoliales</taxon>
        <taxon>Aquifoliaceae</taxon>
        <taxon>Ilex</taxon>
    </lineage>
</organism>